<evidence type="ECO:0000313" key="12">
    <source>
        <dbReference type="EMBL" id="KOG86889.1"/>
    </source>
</evidence>
<dbReference type="RefSeq" id="WP_030889831.1">
    <property type="nucleotide sequence ID" value="NZ_JBIRHZ010000002.1"/>
</dbReference>
<evidence type="ECO:0000256" key="1">
    <source>
        <dbReference type="ARBA" id="ARBA00004496"/>
    </source>
</evidence>
<evidence type="ECO:0000256" key="3">
    <source>
        <dbReference type="ARBA" id="ARBA00011890"/>
    </source>
</evidence>
<protein>
    <recommendedName>
        <fullName evidence="4">Protein-L-isoaspartate O-methyltransferase</fullName>
        <ecNumber evidence="3">2.1.1.77</ecNumber>
    </recommendedName>
    <alternativeName>
        <fullName evidence="11">L-isoaspartyl protein carboxyl methyltransferase</fullName>
    </alternativeName>
    <alternativeName>
        <fullName evidence="9">Protein L-isoaspartyl methyltransferase</fullName>
    </alternativeName>
    <alternativeName>
        <fullName evidence="10">Protein-beta-aspartate methyltransferase</fullName>
    </alternativeName>
</protein>
<dbReference type="Pfam" id="PF01135">
    <property type="entry name" value="PCMT"/>
    <property type="match status" value="1"/>
</dbReference>
<evidence type="ECO:0000256" key="10">
    <source>
        <dbReference type="ARBA" id="ARBA00031323"/>
    </source>
</evidence>
<keyword evidence="7" id="KW-0808">Transferase</keyword>
<dbReference type="Proteomes" id="UP000037020">
    <property type="component" value="Unassembled WGS sequence"/>
</dbReference>
<dbReference type="EMBL" id="LGUT01002559">
    <property type="protein sequence ID" value="KOG86889.1"/>
    <property type="molecule type" value="Genomic_DNA"/>
</dbReference>
<organism evidence="12 13">
    <name type="scientific">Streptomyces varsoviensis</name>
    <dbReference type="NCBI Taxonomy" id="67373"/>
    <lineage>
        <taxon>Bacteria</taxon>
        <taxon>Bacillati</taxon>
        <taxon>Actinomycetota</taxon>
        <taxon>Actinomycetes</taxon>
        <taxon>Kitasatosporales</taxon>
        <taxon>Streptomycetaceae</taxon>
        <taxon>Streptomyces</taxon>
    </lineage>
</organism>
<dbReference type="PANTHER" id="PTHR11579">
    <property type="entry name" value="PROTEIN-L-ISOASPARTATE O-METHYLTRANSFERASE"/>
    <property type="match status" value="1"/>
</dbReference>
<accession>A0ABR5J0G1</accession>
<comment type="caution">
    <text evidence="12">The sequence shown here is derived from an EMBL/GenBank/DDBJ whole genome shotgun (WGS) entry which is preliminary data.</text>
</comment>
<evidence type="ECO:0000256" key="7">
    <source>
        <dbReference type="ARBA" id="ARBA00022679"/>
    </source>
</evidence>
<dbReference type="InterPro" id="IPR000682">
    <property type="entry name" value="PCMT"/>
</dbReference>
<dbReference type="PANTHER" id="PTHR11579:SF0">
    <property type="entry name" value="PROTEIN-L-ISOASPARTATE(D-ASPARTATE) O-METHYLTRANSFERASE"/>
    <property type="match status" value="1"/>
</dbReference>
<comment type="subcellular location">
    <subcellularLocation>
        <location evidence="1">Cytoplasm</location>
    </subcellularLocation>
</comment>
<keyword evidence="13" id="KW-1185">Reference proteome</keyword>
<name>A0ABR5J0G1_9ACTN</name>
<evidence type="ECO:0000256" key="8">
    <source>
        <dbReference type="ARBA" id="ARBA00022691"/>
    </source>
</evidence>
<evidence type="ECO:0000256" key="5">
    <source>
        <dbReference type="ARBA" id="ARBA00022490"/>
    </source>
</evidence>
<keyword evidence="8" id="KW-0949">S-adenosyl-L-methionine</keyword>
<comment type="similarity">
    <text evidence="2">Belongs to the methyltransferase superfamily. L-isoaspartyl/D-aspartyl protein methyltransferase family.</text>
</comment>
<dbReference type="InterPro" id="IPR029063">
    <property type="entry name" value="SAM-dependent_MTases_sf"/>
</dbReference>
<evidence type="ECO:0000256" key="2">
    <source>
        <dbReference type="ARBA" id="ARBA00005369"/>
    </source>
</evidence>
<evidence type="ECO:0000256" key="4">
    <source>
        <dbReference type="ARBA" id="ARBA00013346"/>
    </source>
</evidence>
<dbReference type="CDD" id="cd02440">
    <property type="entry name" value="AdoMet_MTases"/>
    <property type="match status" value="1"/>
</dbReference>
<evidence type="ECO:0000256" key="9">
    <source>
        <dbReference type="ARBA" id="ARBA00030757"/>
    </source>
</evidence>
<proteinExistence type="inferred from homology"/>
<dbReference type="Gene3D" id="3.40.50.150">
    <property type="entry name" value="Vaccinia Virus protein VP39"/>
    <property type="match status" value="1"/>
</dbReference>
<sequence length="373" mass="39639">MTMDFTALRAQAAGVLGGLGAFARPWLREAFACVPRHAFIPDTVWAEGPDGYRAYGRTDDPGRWAAAAYDPCDGLVTQVDDGRTPAGGLGTLPTCSISAPNAVLTMLAEADLRTSDTVLEIGTGTGYNAALIARRVGGDRLVTVEIDKTLHARARAALAAAGCGNVTVVHGDGEAGHPPGAPYDRVLSTAAVLTVPYPWVEQTRTGGLILTPFRTAFCSHGLARLTVDGGRATGRFAGAMTFMTVRGQRPRSPIGELFTDETWREARESALGGGLDGLALTDPHAAFAIGLLLPGVAHWEQGDGHWWCAPDSWAYATGEAVYQWGPRDLYDETRAAADWWRDEAGRPSLFDFGLTVTERGQTAWLGDPGHPLP</sequence>
<evidence type="ECO:0000313" key="13">
    <source>
        <dbReference type="Proteomes" id="UP000037020"/>
    </source>
</evidence>
<evidence type="ECO:0000256" key="11">
    <source>
        <dbReference type="ARBA" id="ARBA00031350"/>
    </source>
</evidence>
<keyword evidence="5" id="KW-0963">Cytoplasm</keyword>
<gene>
    <name evidence="12" type="ORF">ADK38_28490</name>
</gene>
<dbReference type="SUPFAM" id="SSF53335">
    <property type="entry name" value="S-adenosyl-L-methionine-dependent methyltransferases"/>
    <property type="match status" value="1"/>
</dbReference>
<dbReference type="EC" id="2.1.1.77" evidence="3"/>
<keyword evidence="6" id="KW-0489">Methyltransferase</keyword>
<reference evidence="12 13" key="1">
    <citation type="submission" date="2015-07" db="EMBL/GenBank/DDBJ databases">
        <authorList>
            <person name="Ju K.-S."/>
            <person name="Doroghazi J.R."/>
            <person name="Metcalf W.W."/>
        </authorList>
    </citation>
    <scope>NUCLEOTIDE SEQUENCE [LARGE SCALE GENOMIC DNA]</scope>
    <source>
        <strain evidence="12 13">NRRL B-3589</strain>
    </source>
</reference>
<evidence type="ECO:0000256" key="6">
    <source>
        <dbReference type="ARBA" id="ARBA00022603"/>
    </source>
</evidence>